<name>A0A9J5Z3S1_SOLCO</name>
<organism evidence="1 2">
    <name type="scientific">Solanum commersonii</name>
    <name type="common">Commerson's wild potato</name>
    <name type="synonym">Commerson's nightshade</name>
    <dbReference type="NCBI Taxonomy" id="4109"/>
    <lineage>
        <taxon>Eukaryota</taxon>
        <taxon>Viridiplantae</taxon>
        <taxon>Streptophyta</taxon>
        <taxon>Embryophyta</taxon>
        <taxon>Tracheophyta</taxon>
        <taxon>Spermatophyta</taxon>
        <taxon>Magnoliopsida</taxon>
        <taxon>eudicotyledons</taxon>
        <taxon>Gunneridae</taxon>
        <taxon>Pentapetalae</taxon>
        <taxon>asterids</taxon>
        <taxon>lamiids</taxon>
        <taxon>Solanales</taxon>
        <taxon>Solanaceae</taxon>
        <taxon>Solanoideae</taxon>
        <taxon>Solaneae</taxon>
        <taxon>Solanum</taxon>
    </lineage>
</organism>
<dbReference type="Proteomes" id="UP000824120">
    <property type="component" value="Chromosome 5"/>
</dbReference>
<dbReference type="EMBL" id="JACXVP010000005">
    <property type="protein sequence ID" value="KAG5607521.1"/>
    <property type="molecule type" value="Genomic_DNA"/>
</dbReference>
<sequence>MMALEDDLENKNPIKMLSMRRTGGASQPSLLHCKWTDQLWQMFIHKRKIKGTKPGRITEFLKCWNSDGNAGKSVVNYGDAHKQVTDALKLEKTAITKDEEPHQCLRSVMACTVKKTWYSCELRRRRRRAWDIAPLEIMWIIWKERNRRAFHGVKKDFVHLRNILFSLISFWCTMRIVVRPTMMYGEVCWLVKNAHIQKMNVAAMRMLWMCRHTRRDKIRNEVMRGKVGVTSVADKMREVRLRCFRHVKRRCVGCASKEM</sequence>
<evidence type="ECO:0000313" key="1">
    <source>
        <dbReference type="EMBL" id="KAG5607521.1"/>
    </source>
</evidence>
<proteinExistence type="predicted"/>
<comment type="caution">
    <text evidence="1">The sequence shown here is derived from an EMBL/GenBank/DDBJ whole genome shotgun (WGS) entry which is preliminary data.</text>
</comment>
<gene>
    <name evidence="1" type="ORF">H5410_029013</name>
</gene>
<dbReference type="OrthoDB" id="6628672at2759"/>
<keyword evidence="2" id="KW-1185">Reference proteome</keyword>
<evidence type="ECO:0000313" key="2">
    <source>
        <dbReference type="Proteomes" id="UP000824120"/>
    </source>
</evidence>
<dbReference type="PANTHER" id="PTHR46238:SF8">
    <property type="entry name" value="ENDONUCLEASE_EXONUCLEASE_PHOSPHATASE DOMAIN-CONTAINING PROTEIN"/>
    <property type="match status" value="1"/>
</dbReference>
<accession>A0A9J5Z3S1</accession>
<dbReference type="PANTHER" id="PTHR46238">
    <property type="entry name" value="REVERSE TRANSCRIPTASE DOMAIN-CONTAINING PROTEIN"/>
    <property type="match status" value="1"/>
</dbReference>
<dbReference type="AlphaFoldDB" id="A0A9J5Z3S1"/>
<reference evidence="1 2" key="1">
    <citation type="submission" date="2020-09" db="EMBL/GenBank/DDBJ databases">
        <title>De no assembly of potato wild relative species, Solanum commersonii.</title>
        <authorList>
            <person name="Cho K."/>
        </authorList>
    </citation>
    <scope>NUCLEOTIDE SEQUENCE [LARGE SCALE GENOMIC DNA]</scope>
    <source>
        <strain evidence="1">LZ3.2</strain>
        <tissue evidence="1">Leaf</tissue>
    </source>
</reference>
<protein>
    <submittedName>
        <fullName evidence="1">Uncharacterized protein</fullName>
    </submittedName>
</protein>